<reference evidence="2 3" key="1">
    <citation type="journal article" date="2016" name="Mol. Biol. Evol.">
        <title>Comparative Genomics of Early-Diverging Mushroom-Forming Fungi Provides Insights into the Origins of Lignocellulose Decay Capabilities.</title>
        <authorList>
            <person name="Nagy L.G."/>
            <person name="Riley R."/>
            <person name="Tritt A."/>
            <person name="Adam C."/>
            <person name="Daum C."/>
            <person name="Floudas D."/>
            <person name="Sun H."/>
            <person name="Yadav J.S."/>
            <person name="Pangilinan J."/>
            <person name="Larsson K.H."/>
            <person name="Matsuura K."/>
            <person name="Barry K."/>
            <person name="Labutti K."/>
            <person name="Kuo R."/>
            <person name="Ohm R.A."/>
            <person name="Bhattacharya S.S."/>
            <person name="Shirouzu T."/>
            <person name="Yoshinaga Y."/>
            <person name="Martin F.M."/>
            <person name="Grigoriev I.V."/>
            <person name="Hibbett D.S."/>
        </authorList>
    </citation>
    <scope>NUCLEOTIDE SEQUENCE [LARGE SCALE GENOMIC DNA]</scope>
    <source>
        <strain evidence="2 3">93-53</strain>
    </source>
</reference>
<dbReference type="OrthoDB" id="3267478at2759"/>
<dbReference type="EMBL" id="KV427755">
    <property type="protein sequence ID" value="KZS99616.1"/>
    <property type="molecule type" value="Genomic_DNA"/>
</dbReference>
<dbReference type="AlphaFoldDB" id="A0A165AT70"/>
<accession>A0A165AT70</accession>
<sequence>MGKSEIESWTASTSSAVDDTNSVNNGTASTQLEWRREDVLADWSRALEAARCRLLTSSTKSRVQFLREELMVSLPDLDISQAMDIFRLLTLTYPRYADPQPREAVEELIQRDELRGIPGGGPDVPKLGVAEQILRWLSQEVGHISKRSRFVLV</sequence>
<keyword evidence="3" id="KW-1185">Reference proteome</keyword>
<protein>
    <submittedName>
        <fullName evidence="2">Uncharacterized protein</fullName>
    </submittedName>
</protein>
<dbReference type="InParanoid" id="A0A165AT70"/>
<dbReference type="RefSeq" id="XP_040757357.1">
    <property type="nucleotide sequence ID" value="XM_040905330.1"/>
</dbReference>
<organism evidence="2 3">
    <name type="scientific">Laetiporus sulphureus 93-53</name>
    <dbReference type="NCBI Taxonomy" id="1314785"/>
    <lineage>
        <taxon>Eukaryota</taxon>
        <taxon>Fungi</taxon>
        <taxon>Dikarya</taxon>
        <taxon>Basidiomycota</taxon>
        <taxon>Agaricomycotina</taxon>
        <taxon>Agaricomycetes</taxon>
        <taxon>Polyporales</taxon>
        <taxon>Laetiporus</taxon>
    </lineage>
</organism>
<dbReference type="Proteomes" id="UP000076871">
    <property type="component" value="Unassembled WGS sequence"/>
</dbReference>
<proteinExistence type="predicted"/>
<dbReference type="GeneID" id="63822360"/>
<feature type="region of interest" description="Disordered" evidence="1">
    <location>
        <begin position="1"/>
        <end position="29"/>
    </location>
</feature>
<evidence type="ECO:0000313" key="3">
    <source>
        <dbReference type="Proteomes" id="UP000076871"/>
    </source>
</evidence>
<feature type="compositionally biased region" description="Polar residues" evidence="1">
    <location>
        <begin position="7"/>
        <end position="29"/>
    </location>
</feature>
<gene>
    <name evidence="2" type="ORF">LAESUDRAFT_667776</name>
</gene>
<name>A0A165AT70_9APHY</name>
<evidence type="ECO:0000256" key="1">
    <source>
        <dbReference type="SAM" id="MobiDB-lite"/>
    </source>
</evidence>
<evidence type="ECO:0000313" key="2">
    <source>
        <dbReference type="EMBL" id="KZS99616.1"/>
    </source>
</evidence>